<name>M8C428_AEGTA</name>
<proteinExistence type="predicted"/>
<dbReference type="AlphaFoldDB" id="M8C428"/>
<reference evidence="1" key="1">
    <citation type="submission" date="2015-06" db="UniProtKB">
        <authorList>
            <consortium name="EnsemblPlants"/>
        </authorList>
    </citation>
    <scope>IDENTIFICATION</scope>
</reference>
<sequence>MSSKRHSDVLGGGREAKRQRQRRHLYFVVNDGDGYAIRKTYLSSDYDSDDDDARHEDGEIETVGAAWSPLPRVLLRLPAQTGEYFVASGTKILLTESG</sequence>
<accession>M8C428</accession>
<organism evidence="1">
    <name type="scientific">Aegilops tauschii</name>
    <name type="common">Tausch's goatgrass</name>
    <name type="synonym">Aegilops squarrosa</name>
    <dbReference type="NCBI Taxonomy" id="37682"/>
    <lineage>
        <taxon>Eukaryota</taxon>
        <taxon>Viridiplantae</taxon>
        <taxon>Streptophyta</taxon>
        <taxon>Embryophyta</taxon>
        <taxon>Tracheophyta</taxon>
        <taxon>Spermatophyta</taxon>
        <taxon>Magnoliopsida</taxon>
        <taxon>Liliopsida</taxon>
        <taxon>Poales</taxon>
        <taxon>Poaceae</taxon>
        <taxon>BOP clade</taxon>
        <taxon>Pooideae</taxon>
        <taxon>Triticodae</taxon>
        <taxon>Triticeae</taxon>
        <taxon>Triticinae</taxon>
        <taxon>Aegilops</taxon>
    </lineage>
</organism>
<protein>
    <submittedName>
        <fullName evidence="1">Uncharacterized protein</fullName>
    </submittedName>
</protein>
<evidence type="ECO:0000313" key="1">
    <source>
        <dbReference type="EnsemblPlants" id="EMT21777"/>
    </source>
</evidence>
<dbReference type="EnsemblPlants" id="EMT21777">
    <property type="protein sequence ID" value="EMT21777"/>
    <property type="gene ID" value="F775_00677"/>
</dbReference>